<proteinExistence type="predicted"/>
<dbReference type="Proteomes" id="UP001163223">
    <property type="component" value="Chromosome"/>
</dbReference>
<protein>
    <submittedName>
        <fullName evidence="1">Cupin domain-containing protein</fullName>
    </submittedName>
</protein>
<sequence>MSEIDSLWARIEAAGIEPEIGGPAPDRIVSGRPVTRTWTIEETSDGLYAGIWEADEGEWQVDYSEWEFFHILDGVSVLTAEGGEAVTLSAGDGFVIRPGFKGTWRVVSPTRKHFVVKV</sequence>
<name>A0ACD4NHI7_9HYPH</name>
<reference evidence="1" key="1">
    <citation type="submission" date="2022-11" db="EMBL/GenBank/DDBJ databases">
        <title>beta-Carotene-producing bacterium, Jeongeuplla avenae sp. nov., alleviates the salt stress of Arabidopsis seedlings.</title>
        <authorList>
            <person name="Jiang L."/>
            <person name="Lee J."/>
        </authorList>
    </citation>
    <scope>NUCLEOTIDE SEQUENCE</scope>
    <source>
        <strain evidence="1">DY_R2A_6</strain>
    </source>
</reference>
<keyword evidence="2" id="KW-1185">Reference proteome</keyword>
<evidence type="ECO:0000313" key="2">
    <source>
        <dbReference type="Proteomes" id="UP001163223"/>
    </source>
</evidence>
<dbReference type="EMBL" id="CP113520">
    <property type="protein sequence ID" value="WAJ26244.1"/>
    <property type="molecule type" value="Genomic_DNA"/>
</dbReference>
<accession>A0ACD4NHI7</accession>
<gene>
    <name evidence="1" type="ORF">OXU80_15160</name>
</gene>
<evidence type="ECO:0000313" key="1">
    <source>
        <dbReference type="EMBL" id="WAJ26244.1"/>
    </source>
</evidence>
<organism evidence="1 2">
    <name type="scientific">Antarcticirhabdus aurantiaca</name>
    <dbReference type="NCBI Taxonomy" id="2606717"/>
    <lineage>
        <taxon>Bacteria</taxon>
        <taxon>Pseudomonadati</taxon>
        <taxon>Pseudomonadota</taxon>
        <taxon>Alphaproteobacteria</taxon>
        <taxon>Hyphomicrobiales</taxon>
        <taxon>Aurantimonadaceae</taxon>
        <taxon>Antarcticirhabdus</taxon>
    </lineage>
</organism>